<feature type="compositionally biased region" description="Basic and acidic residues" evidence="1">
    <location>
        <begin position="308"/>
        <end position="318"/>
    </location>
</feature>
<gene>
    <name evidence="3" type="ORF">ACHKAR_10625</name>
</gene>
<feature type="signal peptide" evidence="2">
    <location>
        <begin position="1"/>
        <end position="18"/>
    </location>
</feature>
<evidence type="ECO:0000313" key="3">
    <source>
        <dbReference type="EMBL" id="MFH6983899.1"/>
    </source>
</evidence>
<organism evidence="3 4">
    <name type="scientific">Marinoscillum luteum</name>
    <dbReference type="NCBI Taxonomy" id="861051"/>
    <lineage>
        <taxon>Bacteria</taxon>
        <taxon>Pseudomonadati</taxon>
        <taxon>Bacteroidota</taxon>
        <taxon>Cytophagia</taxon>
        <taxon>Cytophagales</taxon>
        <taxon>Reichenbachiellaceae</taxon>
        <taxon>Marinoscillum</taxon>
    </lineage>
</organism>
<feature type="region of interest" description="Disordered" evidence="1">
    <location>
        <begin position="114"/>
        <end position="135"/>
    </location>
</feature>
<feature type="region of interest" description="Disordered" evidence="1">
    <location>
        <begin position="168"/>
        <end position="187"/>
    </location>
</feature>
<keyword evidence="2" id="KW-0732">Signal</keyword>
<protein>
    <submittedName>
        <fullName evidence="3">Uncharacterized protein</fullName>
    </submittedName>
</protein>
<dbReference type="RefSeq" id="WP_395417410.1">
    <property type="nucleotide sequence ID" value="NZ_JBIPKE010000016.1"/>
</dbReference>
<proteinExistence type="predicted"/>
<sequence length="481" mass="54520">MKRLIFIFSFSLFLSAYLSNDGRAQLITDSENRLKTQKQKNKGEGFSLFKKKKGASSHGAQKHESLGGAPRYSSGSPFASFNKRKSVTPRSSSSSRSRLFKSYEHKAPRYSSSGIAGIMSGKKSSTRYSPGSPFTKKDKFVSPRYSAGDPFKQPFLSQIFDQRYGPRYSAGSPYTKKDKMASPRYSAGDPFRKQFSLSGLFSKDSGPRYSAGSPYTKKDKMVSPRYSAGDPFQKQFSLSGLFSKDSGPRYSAGSPFTKKDKMVSPRYSAGNVFTTREKNVSPRYSAGSPFTAKDKSVNPRYSAGSPFTRKDKGVDTRYSEGSPYDGMRWGWISPAYSTNKHRFDVNEKLKKSRVYDYAATEYKGTDRKKSKWYYDLDNLIVSGVTGAFESRQKAELYDPQQNKEAAAYTGTYKKKWITENNMHPSANYTKANQDSEMIRNSMRKWNLFWTRVNRNKQQPNAVTDTTLKPKFDRKEAQIWND</sequence>
<feature type="region of interest" description="Disordered" evidence="1">
    <location>
        <begin position="35"/>
        <end position="99"/>
    </location>
</feature>
<keyword evidence="4" id="KW-1185">Reference proteome</keyword>
<dbReference type="Proteomes" id="UP001610063">
    <property type="component" value="Unassembled WGS sequence"/>
</dbReference>
<evidence type="ECO:0000256" key="2">
    <source>
        <dbReference type="SAM" id="SignalP"/>
    </source>
</evidence>
<evidence type="ECO:0000313" key="4">
    <source>
        <dbReference type="Proteomes" id="UP001610063"/>
    </source>
</evidence>
<feature type="chain" id="PRO_5045420328" evidence="2">
    <location>
        <begin position="19"/>
        <end position="481"/>
    </location>
</feature>
<feature type="region of interest" description="Disordered" evidence="1">
    <location>
        <begin position="284"/>
        <end position="319"/>
    </location>
</feature>
<evidence type="ECO:0000256" key="1">
    <source>
        <dbReference type="SAM" id="MobiDB-lite"/>
    </source>
</evidence>
<accession>A0ABW7NBN5</accession>
<dbReference type="EMBL" id="JBIPKE010000016">
    <property type="protein sequence ID" value="MFH6983899.1"/>
    <property type="molecule type" value="Genomic_DNA"/>
</dbReference>
<name>A0ABW7NBN5_9BACT</name>
<comment type="caution">
    <text evidence="3">The sequence shown here is derived from an EMBL/GenBank/DDBJ whole genome shotgun (WGS) entry which is preliminary data.</text>
</comment>
<reference evidence="3 4" key="1">
    <citation type="journal article" date="2013" name="Int. J. Syst. Evol. Microbiol.">
        <title>Marinoscillum luteum sp. nov., isolated from marine sediment.</title>
        <authorList>
            <person name="Cha I.T."/>
            <person name="Park S.J."/>
            <person name="Kim S.J."/>
            <person name="Kim J.G."/>
            <person name="Jung M.Y."/>
            <person name="Shin K.S."/>
            <person name="Kwon K.K."/>
            <person name="Yang S.H."/>
            <person name="Seo Y.S."/>
            <person name="Rhee S.K."/>
        </authorList>
    </citation>
    <scope>NUCLEOTIDE SEQUENCE [LARGE SCALE GENOMIC DNA]</scope>
    <source>
        <strain evidence="3 4">KCTC 23939</strain>
    </source>
</reference>